<evidence type="ECO:0000259" key="18">
    <source>
        <dbReference type="PROSITE" id="PS51671"/>
    </source>
</evidence>
<evidence type="ECO:0000256" key="1">
    <source>
        <dbReference type="ARBA" id="ARBA00001920"/>
    </source>
</evidence>
<keyword evidence="11" id="KW-0915">Sodium</keyword>
<dbReference type="SUPFAM" id="SSF55347">
    <property type="entry name" value="Glyceraldehyde-3-phosphate dehydrogenase-like, C-terminal domain"/>
    <property type="match status" value="1"/>
</dbReference>
<dbReference type="GO" id="GO:0004412">
    <property type="term" value="F:homoserine dehydrogenase activity"/>
    <property type="evidence" value="ECO:0007669"/>
    <property type="project" value="UniProtKB-EC"/>
</dbReference>
<evidence type="ECO:0000256" key="16">
    <source>
        <dbReference type="RuleBase" id="RU000579"/>
    </source>
</evidence>
<evidence type="ECO:0000256" key="7">
    <source>
        <dbReference type="ARBA" id="ARBA00022605"/>
    </source>
</evidence>
<evidence type="ECO:0000256" key="4">
    <source>
        <dbReference type="ARBA" id="ARBA00006753"/>
    </source>
</evidence>
<sequence length="437" mass="45139">MTNSGEPIKVALLGCGTVGTEVVRLLREQSADLAARIGAPVELVGIAVRRPHKHTDVPAELLTTDATALVEGEADVIVEVIGGIDPVRGLLTTALKSGKSVVTANKALLAEHGGELFTAADASGADLYFEAAVAGAIPLLRPLRESLAGDRITRVMGIVNGTTNYILSAMDATGSGYGETLEEAARLGYAEADPTADVDGFDAAAKAAILASLSFHTRVTASDVHREGIAAVTASDIAAARQLGRVVKLLAICERVTSEDGSEAVSVRVHPAMIPRTHQLASVNGAFNAVFVEAEAAGQLMFYGPGAGGAPTASAVLGDLVAVARNKVLGGRGPRESAYADLPVRPMGETQTAYHISLDVDDQPGVLTQVAAMFAEHGVSIAAVRQEGREGDDRAASLVVVTHMAPDEALRSTVEKIAGLPIVREVAAVMRVEGEQL</sequence>
<accession>A0ABS5AK51</accession>
<dbReference type="InterPro" id="IPR016204">
    <property type="entry name" value="HDH"/>
</dbReference>
<comment type="catalytic activity">
    <reaction evidence="14">
        <text>L-homoserine + NADP(+) = L-aspartate 4-semialdehyde + NADPH + H(+)</text>
        <dbReference type="Rhea" id="RHEA:15761"/>
        <dbReference type="ChEBI" id="CHEBI:15378"/>
        <dbReference type="ChEBI" id="CHEBI:57476"/>
        <dbReference type="ChEBI" id="CHEBI:57783"/>
        <dbReference type="ChEBI" id="CHEBI:58349"/>
        <dbReference type="ChEBI" id="CHEBI:537519"/>
        <dbReference type="EC" id="1.1.1.3"/>
    </reaction>
    <physiologicalReaction direction="right-to-left" evidence="14">
        <dbReference type="Rhea" id="RHEA:15763"/>
    </physiologicalReaction>
</comment>
<proteinExistence type="inferred from homology"/>
<comment type="pathway">
    <text evidence="2 16">Amino-acid biosynthesis; L-threonine biosynthesis; L-threonine from L-aspartate: step 3/5.</text>
</comment>
<evidence type="ECO:0000256" key="3">
    <source>
        <dbReference type="ARBA" id="ARBA00005062"/>
    </source>
</evidence>
<evidence type="ECO:0000256" key="5">
    <source>
        <dbReference type="ARBA" id="ARBA00013213"/>
    </source>
</evidence>
<comment type="caution">
    <text evidence="19">The sequence shown here is derived from an EMBL/GenBank/DDBJ whole genome shotgun (WGS) entry which is preliminary data.</text>
</comment>
<dbReference type="NCBIfam" id="NF004976">
    <property type="entry name" value="PRK06349.1"/>
    <property type="match status" value="1"/>
</dbReference>
<dbReference type="Gene3D" id="3.30.70.260">
    <property type="match status" value="1"/>
</dbReference>
<dbReference type="InterPro" id="IPR001342">
    <property type="entry name" value="HDH_cat"/>
</dbReference>
<dbReference type="RefSeq" id="WP_086786375.1">
    <property type="nucleotide sequence ID" value="NZ_JAGIOO010000001.1"/>
</dbReference>
<keyword evidence="10 16" id="KW-0560">Oxidoreductase</keyword>
<evidence type="ECO:0000256" key="15">
    <source>
        <dbReference type="ARBA" id="ARBA00049031"/>
    </source>
</evidence>
<evidence type="ECO:0000256" key="10">
    <source>
        <dbReference type="ARBA" id="ARBA00023002"/>
    </source>
</evidence>
<comment type="catalytic activity">
    <reaction evidence="15">
        <text>L-homoserine + NAD(+) = L-aspartate 4-semialdehyde + NADH + H(+)</text>
        <dbReference type="Rhea" id="RHEA:15757"/>
        <dbReference type="ChEBI" id="CHEBI:15378"/>
        <dbReference type="ChEBI" id="CHEBI:57476"/>
        <dbReference type="ChEBI" id="CHEBI:57540"/>
        <dbReference type="ChEBI" id="CHEBI:57945"/>
        <dbReference type="ChEBI" id="CHEBI:537519"/>
        <dbReference type="EC" id="1.1.1.3"/>
    </reaction>
    <physiologicalReaction direction="right-to-left" evidence="15">
        <dbReference type="Rhea" id="RHEA:15759"/>
    </physiologicalReaction>
</comment>
<name>A0ABS5AK51_9PSEU</name>
<dbReference type="PIRSF" id="PIRSF000098">
    <property type="entry name" value="Homoser_dehydrog"/>
    <property type="match status" value="1"/>
</dbReference>
<comment type="function">
    <text evidence="13">Catalyzes the conversion of L-aspartate-beta-semialdehyde (L-Asa) to L-homoserine (L-Hse), the third step in the biosynthesis of threonine and methionine from aspartate.</text>
</comment>
<comment type="pathway">
    <text evidence="3 16">Amino-acid biosynthesis; L-methionine biosynthesis via de novo pathway; L-homoserine from L-aspartate: step 3/3.</text>
</comment>
<evidence type="ECO:0000313" key="19">
    <source>
        <dbReference type="EMBL" id="MBP2476757.1"/>
    </source>
</evidence>
<dbReference type="PANTHER" id="PTHR43331:SF1">
    <property type="entry name" value="HOMOSERINE DEHYDROGENASE"/>
    <property type="match status" value="1"/>
</dbReference>
<dbReference type="SUPFAM" id="SSF51735">
    <property type="entry name" value="NAD(P)-binding Rossmann-fold domains"/>
    <property type="match status" value="1"/>
</dbReference>
<feature type="domain" description="ACT" evidence="18">
    <location>
        <begin position="355"/>
        <end position="431"/>
    </location>
</feature>
<dbReference type="SUPFAM" id="SSF55021">
    <property type="entry name" value="ACT-like"/>
    <property type="match status" value="1"/>
</dbReference>
<comment type="similarity">
    <text evidence="4 17">Belongs to the homoserine dehydrogenase family.</text>
</comment>
<dbReference type="EC" id="1.1.1.3" evidence="5 16"/>
<evidence type="ECO:0000256" key="9">
    <source>
        <dbReference type="ARBA" id="ARBA00022857"/>
    </source>
</evidence>
<keyword evidence="9 16" id="KW-0521">NADP</keyword>
<organism evidence="19 20">
    <name type="scientific">Crossiella equi</name>
    <dbReference type="NCBI Taxonomy" id="130796"/>
    <lineage>
        <taxon>Bacteria</taxon>
        <taxon>Bacillati</taxon>
        <taxon>Actinomycetota</taxon>
        <taxon>Actinomycetes</taxon>
        <taxon>Pseudonocardiales</taxon>
        <taxon>Pseudonocardiaceae</taxon>
        <taxon>Crossiella</taxon>
    </lineage>
</organism>
<comment type="cofactor">
    <cofactor evidence="1">
        <name>a metal cation</name>
        <dbReference type="ChEBI" id="CHEBI:25213"/>
    </cofactor>
</comment>
<gene>
    <name evidence="19" type="ORF">JOF53_005629</name>
</gene>
<evidence type="ECO:0000313" key="20">
    <source>
        <dbReference type="Proteomes" id="UP001519363"/>
    </source>
</evidence>
<dbReference type="Gene3D" id="3.40.50.720">
    <property type="entry name" value="NAD(P)-binding Rossmann-like Domain"/>
    <property type="match status" value="1"/>
</dbReference>
<evidence type="ECO:0000256" key="12">
    <source>
        <dbReference type="ARBA" id="ARBA00023167"/>
    </source>
</evidence>
<evidence type="ECO:0000256" key="8">
    <source>
        <dbReference type="ARBA" id="ARBA00022697"/>
    </source>
</evidence>
<reference evidence="19 20" key="1">
    <citation type="submission" date="2021-03" db="EMBL/GenBank/DDBJ databases">
        <title>Sequencing the genomes of 1000 actinobacteria strains.</title>
        <authorList>
            <person name="Klenk H.-P."/>
        </authorList>
    </citation>
    <scope>NUCLEOTIDE SEQUENCE [LARGE SCALE GENOMIC DNA]</scope>
    <source>
        <strain evidence="19 20">DSM 44580</strain>
    </source>
</reference>
<dbReference type="Pfam" id="PF00742">
    <property type="entry name" value="Homoserine_dh"/>
    <property type="match status" value="1"/>
</dbReference>
<keyword evidence="8 16" id="KW-0791">Threonine biosynthesis</keyword>
<evidence type="ECO:0000256" key="6">
    <source>
        <dbReference type="ARBA" id="ARBA00013376"/>
    </source>
</evidence>
<dbReference type="InterPro" id="IPR002912">
    <property type="entry name" value="ACT_dom"/>
</dbReference>
<dbReference type="Pfam" id="PF03447">
    <property type="entry name" value="NAD_binding_3"/>
    <property type="match status" value="1"/>
</dbReference>
<evidence type="ECO:0000256" key="13">
    <source>
        <dbReference type="ARBA" id="ARBA00044930"/>
    </source>
</evidence>
<dbReference type="Gene3D" id="3.30.360.10">
    <property type="entry name" value="Dihydrodipicolinate Reductase, domain 2"/>
    <property type="match status" value="1"/>
</dbReference>
<keyword evidence="12 16" id="KW-0486">Methionine biosynthesis</keyword>
<evidence type="ECO:0000256" key="2">
    <source>
        <dbReference type="ARBA" id="ARBA00005056"/>
    </source>
</evidence>
<dbReference type="CDD" id="cd04881">
    <property type="entry name" value="ACT_HSDH-Hom"/>
    <property type="match status" value="1"/>
</dbReference>
<dbReference type="PANTHER" id="PTHR43331">
    <property type="entry name" value="HOMOSERINE DEHYDROGENASE"/>
    <property type="match status" value="1"/>
</dbReference>
<dbReference type="InterPro" id="IPR045865">
    <property type="entry name" value="ACT-like_dom_sf"/>
</dbReference>
<dbReference type="InterPro" id="IPR005106">
    <property type="entry name" value="Asp/hSer_DH_NAD-bd"/>
</dbReference>
<dbReference type="PROSITE" id="PS01042">
    <property type="entry name" value="HOMOSER_DHGENASE"/>
    <property type="match status" value="1"/>
</dbReference>
<evidence type="ECO:0000256" key="11">
    <source>
        <dbReference type="ARBA" id="ARBA00023053"/>
    </source>
</evidence>
<dbReference type="PROSITE" id="PS51671">
    <property type="entry name" value="ACT"/>
    <property type="match status" value="1"/>
</dbReference>
<protein>
    <recommendedName>
        <fullName evidence="6 16">Homoserine dehydrogenase</fullName>
        <ecNumber evidence="5 16">1.1.1.3</ecNumber>
    </recommendedName>
</protein>
<dbReference type="EMBL" id="JAGIOO010000001">
    <property type="protein sequence ID" value="MBP2476757.1"/>
    <property type="molecule type" value="Genomic_DNA"/>
</dbReference>
<evidence type="ECO:0000256" key="14">
    <source>
        <dbReference type="ARBA" id="ARBA00048841"/>
    </source>
</evidence>
<dbReference type="Proteomes" id="UP001519363">
    <property type="component" value="Unassembled WGS sequence"/>
</dbReference>
<dbReference type="InterPro" id="IPR036291">
    <property type="entry name" value="NAD(P)-bd_dom_sf"/>
</dbReference>
<dbReference type="Pfam" id="PF01842">
    <property type="entry name" value="ACT"/>
    <property type="match status" value="1"/>
</dbReference>
<keyword evidence="7 16" id="KW-0028">Amino-acid biosynthesis</keyword>
<evidence type="ECO:0000256" key="17">
    <source>
        <dbReference type="RuleBase" id="RU004171"/>
    </source>
</evidence>
<keyword evidence="20" id="KW-1185">Reference proteome</keyword>
<dbReference type="InterPro" id="IPR019811">
    <property type="entry name" value="HDH_CS"/>
</dbReference>